<evidence type="ECO:0008006" key="2">
    <source>
        <dbReference type="Google" id="ProtNLM"/>
    </source>
</evidence>
<name>A0A645IYF6_9ZZZZ</name>
<accession>A0A645IYF6</accession>
<reference evidence="1" key="1">
    <citation type="submission" date="2019-08" db="EMBL/GenBank/DDBJ databases">
        <authorList>
            <person name="Kucharzyk K."/>
            <person name="Murdoch R.W."/>
            <person name="Higgins S."/>
            <person name="Loffler F."/>
        </authorList>
    </citation>
    <scope>NUCLEOTIDE SEQUENCE</scope>
</reference>
<dbReference type="AlphaFoldDB" id="A0A645IYF6"/>
<organism evidence="1">
    <name type="scientific">bioreactor metagenome</name>
    <dbReference type="NCBI Taxonomy" id="1076179"/>
    <lineage>
        <taxon>unclassified sequences</taxon>
        <taxon>metagenomes</taxon>
        <taxon>ecological metagenomes</taxon>
    </lineage>
</organism>
<dbReference type="InterPro" id="IPR028082">
    <property type="entry name" value="Peripla_BP_I"/>
</dbReference>
<sequence>MAAESRGIRIPDAFQISGADGIDDFLFRRYHFPTYKVPCAEVGVRGARRILELMERTDAEPVSELLPIKLLTEEENLTCHLSEKLE</sequence>
<comment type="caution">
    <text evidence="1">The sequence shown here is derived from an EMBL/GenBank/DDBJ whole genome shotgun (WGS) entry which is preliminary data.</text>
</comment>
<proteinExistence type="predicted"/>
<dbReference type="SUPFAM" id="SSF53822">
    <property type="entry name" value="Periplasmic binding protein-like I"/>
    <property type="match status" value="1"/>
</dbReference>
<dbReference type="Gene3D" id="3.40.50.2300">
    <property type="match status" value="1"/>
</dbReference>
<gene>
    <name evidence="1" type="ORF">SDC9_199909</name>
</gene>
<evidence type="ECO:0000313" key="1">
    <source>
        <dbReference type="EMBL" id="MPN52253.1"/>
    </source>
</evidence>
<dbReference type="EMBL" id="VSSQ01118169">
    <property type="protein sequence ID" value="MPN52253.1"/>
    <property type="molecule type" value="Genomic_DNA"/>
</dbReference>
<protein>
    <recommendedName>
        <fullName evidence="2">HTH-type transcriptional repressor PurR</fullName>
    </recommendedName>
</protein>